<dbReference type="OrthoDB" id="1413766at2"/>
<proteinExistence type="predicted"/>
<sequence>MKTSVKNYQRLCRWILVLSAIIFLSLPEMAYGSVINEDQEPNDTTEYVLLRGTVEDEDNGTPLPFATITIEESNIATVSNSKGDFLLKVPKNMTDKDIRFSFIGYEKKFVPVSAFKDKRYKVKLKMITVPLVEVSVFPSDPNLLIKAVMNRRDENYLNQPTRMTAFYRETIKKGWSYVSLSEAVVEIHKPAYNEPKEDRIRLKIGRKSTDYNKLDTLVFKLQGGPYTATMLDIMKDPYLLFDKATIDYYNFKISNITRIEDRTIYVLSFEQKPNITIPLFYGRLYIDTQNLAITQAIFNMNTEDKEEVSRMFIKKKPLGAKVYPTEASYIVTYRQDKNGKWYFGYSRGQASFKVNWKRKLFNTNYHTTLEMAVTDWAYTEDKPFKGSERLKINAILEDEVSGFSDPNFWGDYNVIEPEQPIESAIKKIQRKLERMNDN</sequence>
<protein>
    <submittedName>
        <fullName evidence="1">CarboxypepD_reg-like domain-containing protein</fullName>
    </submittedName>
</protein>
<dbReference type="Pfam" id="PF13715">
    <property type="entry name" value="CarbopepD_reg_2"/>
    <property type="match status" value="1"/>
</dbReference>
<dbReference type="SUPFAM" id="SSF49464">
    <property type="entry name" value="Carboxypeptidase regulatory domain-like"/>
    <property type="match status" value="1"/>
</dbReference>
<dbReference type="InterPro" id="IPR008969">
    <property type="entry name" value="CarboxyPept-like_regulatory"/>
</dbReference>
<dbReference type="STRING" id="385682.SAMN05444380_11015"/>
<dbReference type="RefSeq" id="WP_010527146.1">
    <property type="nucleotide sequence ID" value="NZ_AFSL01000035.1"/>
</dbReference>
<dbReference type="EMBL" id="FONA01000010">
    <property type="protein sequence ID" value="SFE35212.1"/>
    <property type="molecule type" value="Genomic_DNA"/>
</dbReference>
<dbReference type="Gene3D" id="2.60.40.1120">
    <property type="entry name" value="Carboxypeptidase-like, regulatory domain"/>
    <property type="match status" value="1"/>
</dbReference>
<dbReference type="AlphaFoldDB" id="A0A1I1ZUC5"/>
<keyword evidence="2" id="KW-1185">Reference proteome</keyword>
<dbReference type="Proteomes" id="UP000181976">
    <property type="component" value="Unassembled WGS sequence"/>
</dbReference>
<gene>
    <name evidence="1" type="ORF">SAMN05444380_11015</name>
</gene>
<accession>A0A1I1ZUC5</accession>
<evidence type="ECO:0000313" key="2">
    <source>
        <dbReference type="Proteomes" id="UP000181976"/>
    </source>
</evidence>
<organism evidence="1 2">
    <name type="scientific">Thermophagus xiamenensis</name>
    <dbReference type="NCBI Taxonomy" id="385682"/>
    <lineage>
        <taxon>Bacteria</taxon>
        <taxon>Pseudomonadati</taxon>
        <taxon>Bacteroidota</taxon>
        <taxon>Bacteroidia</taxon>
        <taxon>Marinilabiliales</taxon>
        <taxon>Marinilabiliaceae</taxon>
        <taxon>Thermophagus</taxon>
    </lineage>
</organism>
<name>A0A1I1ZUC5_9BACT</name>
<dbReference type="eggNOG" id="COG1470">
    <property type="taxonomic scope" value="Bacteria"/>
</dbReference>
<reference evidence="1 2" key="1">
    <citation type="submission" date="2016-10" db="EMBL/GenBank/DDBJ databases">
        <authorList>
            <person name="de Groot N.N."/>
        </authorList>
    </citation>
    <scope>NUCLEOTIDE SEQUENCE [LARGE SCALE GENOMIC DNA]</scope>
    <source>
        <strain evidence="1 2">DSM 19012</strain>
    </source>
</reference>
<evidence type="ECO:0000313" key="1">
    <source>
        <dbReference type="EMBL" id="SFE35212.1"/>
    </source>
</evidence>
<dbReference type="InParanoid" id="A0A1I1ZUC5"/>